<keyword evidence="2 11" id="KW-0575">Peroxidase</keyword>
<proteinExistence type="inferred from homology"/>
<dbReference type="Gene3D" id="1.10.489.10">
    <property type="entry name" value="Chloroperoxidase-like"/>
    <property type="match status" value="1"/>
</dbReference>
<dbReference type="GO" id="GO:0046872">
    <property type="term" value="F:metal ion binding"/>
    <property type="evidence" value="ECO:0007669"/>
    <property type="project" value="UniProtKB-KW"/>
</dbReference>
<evidence type="ECO:0000256" key="6">
    <source>
        <dbReference type="ARBA" id="ARBA00023004"/>
    </source>
</evidence>
<keyword evidence="9" id="KW-0732">Signal</keyword>
<dbReference type="PANTHER" id="PTHR33577">
    <property type="entry name" value="STERIGMATOCYSTIN BIOSYNTHESIS PEROXIDASE STCC-RELATED"/>
    <property type="match status" value="1"/>
</dbReference>
<evidence type="ECO:0000313" key="11">
    <source>
        <dbReference type="EMBL" id="RAH52693.1"/>
    </source>
</evidence>
<dbReference type="Pfam" id="PF01328">
    <property type="entry name" value="Peroxidase_2"/>
    <property type="match status" value="1"/>
</dbReference>
<dbReference type="Proteomes" id="UP000249526">
    <property type="component" value="Unassembled WGS sequence"/>
</dbReference>
<dbReference type="GeneID" id="37164539"/>
<keyword evidence="12" id="KW-1185">Reference proteome</keyword>
<dbReference type="GO" id="GO:0004601">
    <property type="term" value="F:peroxidase activity"/>
    <property type="evidence" value="ECO:0007669"/>
    <property type="project" value="UniProtKB-KW"/>
</dbReference>
<name>A0A8G1QRV3_9EURO</name>
<keyword evidence="3" id="KW-0349">Heme</keyword>
<evidence type="ECO:0000256" key="3">
    <source>
        <dbReference type="ARBA" id="ARBA00022617"/>
    </source>
</evidence>
<dbReference type="InterPro" id="IPR036851">
    <property type="entry name" value="Chloroperoxidase-like_sf"/>
</dbReference>
<feature type="domain" description="Heme haloperoxidase family profile" evidence="10">
    <location>
        <begin position="22"/>
        <end position="234"/>
    </location>
</feature>
<evidence type="ECO:0000256" key="2">
    <source>
        <dbReference type="ARBA" id="ARBA00022559"/>
    </source>
</evidence>
<evidence type="ECO:0000256" key="8">
    <source>
        <dbReference type="SAM" id="MobiDB-lite"/>
    </source>
</evidence>
<gene>
    <name evidence="11" type="ORF">BO85DRAFT_453811</name>
</gene>
<evidence type="ECO:0000259" key="10">
    <source>
        <dbReference type="PROSITE" id="PS51405"/>
    </source>
</evidence>
<evidence type="ECO:0000256" key="4">
    <source>
        <dbReference type="ARBA" id="ARBA00022723"/>
    </source>
</evidence>
<evidence type="ECO:0000256" key="9">
    <source>
        <dbReference type="SAM" id="SignalP"/>
    </source>
</evidence>
<evidence type="ECO:0000313" key="12">
    <source>
        <dbReference type="Proteomes" id="UP000249526"/>
    </source>
</evidence>
<dbReference type="PANTHER" id="PTHR33577:SF19">
    <property type="entry name" value="HEME HALOPEROXIDASE FAMILY PROFILE DOMAIN-CONTAINING PROTEIN-RELATED"/>
    <property type="match status" value="1"/>
</dbReference>
<reference evidence="11 12" key="1">
    <citation type="submission" date="2018-02" db="EMBL/GenBank/DDBJ databases">
        <title>The genomes of Aspergillus section Nigri reveals drivers in fungal speciation.</title>
        <authorList>
            <consortium name="DOE Joint Genome Institute"/>
            <person name="Vesth T.C."/>
            <person name="Nybo J."/>
            <person name="Theobald S."/>
            <person name="Brandl J."/>
            <person name="Frisvad J.C."/>
            <person name="Nielsen K.F."/>
            <person name="Lyhne E.K."/>
            <person name="Kogle M.E."/>
            <person name="Kuo A."/>
            <person name="Riley R."/>
            <person name="Clum A."/>
            <person name="Nolan M."/>
            <person name="Lipzen A."/>
            <person name="Salamov A."/>
            <person name="Henrissat B."/>
            <person name="Wiebenga A."/>
            <person name="De vries R.P."/>
            <person name="Grigoriev I.V."/>
            <person name="Mortensen U.H."/>
            <person name="Andersen M.R."/>
            <person name="Baker S.E."/>
        </authorList>
    </citation>
    <scope>NUCLEOTIDE SEQUENCE [LARGE SCALE GENOMIC DNA]</scope>
    <source>
        <strain evidence="11 12">CBS 112811</strain>
    </source>
</reference>
<evidence type="ECO:0000256" key="7">
    <source>
        <dbReference type="ARBA" id="ARBA00025795"/>
    </source>
</evidence>
<comment type="cofactor">
    <cofactor evidence="1">
        <name>heme b</name>
        <dbReference type="ChEBI" id="CHEBI:60344"/>
    </cofactor>
</comment>
<dbReference type="InterPro" id="IPR000028">
    <property type="entry name" value="Chloroperoxidase"/>
</dbReference>
<dbReference type="AlphaFoldDB" id="A0A8G1QRV3"/>
<feature type="compositionally biased region" description="Basic and acidic residues" evidence="8">
    <location>
        <begin position="242"/>
        <end position="262"/>
    </location>
</feature>
<dbReference type="EMBL" id="KZ825082">
    <property type="protein sequence ID" value="RAH52693.1"/>
    <property type="molecule type" value="Genomic_DNA"/>
</dbReference>
<comment type="similarity">
    <text evidence="7">Belongs to the chloroperoxidase family.</text>
</comment>
<feature type="region of interest" description="Disordered" evidence="8">
    <location>
        <begin position="231"/>
        <end position="262"/>
    </location>
</feature>
<sequence>MKTYTLPLVAFATFCLAFPELGDHKFQAPGPFDSRSPCPGLNALANHGYLPRDGKNIDYDLINKAIQDAYGWAPGSFTTVVDMVFEFNISTTNRPNETFHLFDLARHDTIEVDGSLTRNDIYFGDDVHFDATVWAPVAKDLGLDDIHSNSLFVTPEIAAKATKNRYDLAERVNPQFNNSALRHATEYGTTALYLLTIWDGENNAAPKSWVKALLGEFLESDSTGWQSLISDRRGSHSVQRGLSEREHDKEPSGTRCHDSDLA</sequence>
<feature type="signal peptide" evidence="9">
    <location>
        <begin position="1"/>
        <end position="17"/>
    </location>
</feature>
<evidence type="ECO:0000256" key="1">
    <source>
        <dbReference type="ARBA" id="ARBA00001970"/>
    </source>
</evidence>
<dbReference type="SUPFAM" id="SSF47571">
    <property type="entry name" value="Cloroperoxidase"/>
    <property type="match status" value="1"/>
</dbReference>
<keyword evidence="5" id="KW-0560">Oxidoreductase</keyword>
<feature type="chain" id="PRO_5034519744" evidence="9">
    <location>
        <begin position="18"/>
        <end position="262"/>
    </location>
</feature>
<dbReference type="RefSeq" id="XP_025510615.1">
    <property type="nucleotide sequence ID" value="XM_025661137.1"/>
</dbReference>
<keyword evidence="6" id="KW-0408">Iron</keyword>
<evidence type="ECO:0000256" key="5">
    <source>
        <dbReference type="ARBA" id="ARBA00023002"/>
    </source>
</evidence>
<organism evidence="11 12">
    <name type="scientific">Aspergillus piperis CBS 112811</name>
    <dbReference type="NCBI Taxonomy" id="1448313"/>
    <lineage>
        <taxon>Eukaryota</taxon>
        <taxon>Fungi</taxon>
        <taxon>Dikarya</taxon>
        <taxon>Ascomycota</taxon>
        <taxon>Pezizomycotina</taxon>
        <taxon>Eurotiomycetes</taxon>
        <taxon>Eurotiomycetidae</taxon>
        <taxon>Eurotiales</taxon>
        <taxon>Aspergillaceae</taxon>
        <taxon>Aspergillus</taxon>
        <taxon>Aspergillus subgen. Circumdati</taxon>
    </lineage>
</organism>
<dbReference type="PROSITE" id="PS51405">
    <property type="entry name" value="HEME_HALOPEROXIDASE"/>
    <property type="match status" value="1"/>
</dbReference>
<protein>
    <submittedName>
        <fullName evidence="11">Peroxidase</fullName>
    </submittedName>
</protein>
<keyword evidence="4" id="KW-0479">Metal-binding</keyword>
<accession>A0A8G1QRV3</accession>